<reference evidence="1" key="2">
    <citation type="submission" date="2025-09" db="UniProtKB">
        <authorList>
            <consortium name="EnsemblPlants"/>
        </authorList>
    </citation>
    <scope>IDENTIFICATION</scope>
</reference>
<protein>
    <submittedName>
        <fullName evidence="1">Uncharacterized protein</fullName>
    </submittedName>
</protein>
<reference evidence="1" key="1">
    <citation type="submission" date="2021-05" db="EMBL/GenBank/DDBJ databases">
        <authorList>
            <person name="Scholz U."/>
            <person name="Mascher M."/>
            <person name="Fiebig A."/>
        </authorList>
    </citation>
    <scope>NUCLEOTIDE SEQUENCE [LARGE SCALE GENOMIC DNA]</scope>
</reference>
<sequence>MSKAQHTSLPPPRAQCNGATPPPASQSVPLATGQRWRSPSRGCSRARRGSSEIVVQREVVREDGGSSGVSLVFPMLKRGEYTNWAMVMEVNMQAASLWDAIEDDGVSRREDKQALAALLWSTLAEMHPMLIGKGSAKAAWEAIKLQHQGNDRVRNTRVRQLRTEFETIKFKDGERIDEFDLRITTLSATLRSFGDSCDDEKIVRKFLSVVPSRFVQIAFSMETMMNPATLTVEEVVGHLRAVEERLDGDKVDSSGQLLLTEKQWEERRIQGRNSGSGSNSRDRGDSGRTGGQAKPKPAAANAADDEVDRDRCRYCKKKGHWAQECRKKQRDEAAAAAHLTQKEEDTGGDGLMMATIIELQDAAPPIAAPTGTEALPTGEQV</sequence>
<accession>A0ACD5UNE7</accession>
<name>A0ACD5UNE7_AVESA</name>
<evidence type="ECO:0000313" key="1">
    <source>
        <dbReference type="EnsemblPlants" id="AVESA.00010b.r2.2CG0287780.1.CDS.1"/>
    </source>
</evidence>
<organism evidence="1 2">
    <name type="scientific">Avena sativa</name>
    <name type="common">Oat</name>
    <dbReference type="NCBI Taxonomy" id="4498"/>
    <lineage>
        <taxon>Eukaryota</taxon>
        <taxon>Viridiplantae</taxon>
        <taxon>Streptophyta</taxon>
        <taxon>Embryophyta</taxon>
        <taxon>Tracheophyta</taxon>
        <taxon>Spermatophyta</taxon>
        <taxon>Magnoliopsida</taxon>
        <taxon>Liliopsida</taxon>
        <taxon>Poales</taxon>
        <taxon>Poaceae</taxon>
        <taxon>BOP clade</taxon>
        <taxon>Pooideae</taxon>
        <taxon>Poodae</taxon>
        <taxon>Poeae</taxon>
        <taxon>Poeae Chloroplast Group 1 (Aveneae type)</taxon>
        <taxon>Aveninae</taxon>
        <taxon>Avena</taxon>
    </lineage>
</organism>
<proteinExistence type="predicted"/>
<keyword evidence="2" id="KW-1185">Reference proteome</keyword>
<dbReference type="EnsemblPlants" id="AVESA.00010b.r2.2CG0287780.1">
    <property type="protein sequence ID" value="AVESA.00010b.r2.2CG0287780.1.CDS.1"/>
    <property type="gene ID" value="AVESA.00010b.r2.2CG0287780"/>
</dbReference>
<dbReference type="Proteomes" id="UP001732700">
    <property type="component" value="Chromosome 2C"/>
</dbReference>
<evidence type="ECO:0000313" key="2">
    <source>
        <dbReference type="Proteomes" id="UP001732700"/>
    </source>
</evidence>